<organism evidence="2 3">
    <name type="scientific">Methylorubrum extorquens (strain CM4 / NCIMB 13688)</name>
    <name type="common">Methylobacterium extorquens</name>
    <dbReference type="NCBI Taxonomy" id="440085"/>
    <lineage>
        <taxon>Bacteria</taxon>
        <taxon>Pseudomonadati</taxon>
        <taxon>Pseudomonadota</taxon>
        <taxon>Alphaproteobacteria</taxon>
        <taxon>Hyphomicrobiales</taxon>
        <taxon>Methylobacteriaceae</taxon>
        <taxon>Methylorubrum</taxon>
    </lineage>
</organism>
<dbReference type="Proteomes" id="UP000002385">
    <property type="component" value="Chromosome"/>
</dbReference>
<dbReference type="HOGENOM" id="CLU_643739_0_0_5"/>
<feature type="transmembrane region" description="Helical" evidence="1">
    <location>
        <begin position="51"/>
        <end position="69"/>
    </location>
</feature>
<keyword evidence="1" id="KW-1133">Transmembrane helix</keyword>
<protein>
    <recommendedName>
        <fullName evidence="4">Caspase family p20 domain-containing protein</fullName>
    </recommendedName>
</protein>
<feature type="transmembrane region" description="Helical" evidence="1">
    <location>
        <begin position="141"/>
        <end position="161"/>
    </location>
</feature>
<sequence length="426" mass="46450">MRWIGPSCERRNLNFIASMVLCLSSGSGVAAPSAISNAFNRPKHLICMIRLAIFTAYFVLVGIPTSAFAQPLDWKRSDVPDATVAAKRALIVVSNGSHRDPTALLEDNARKYSKLLGDLGFDTLTIGSQPRPILDQSIRKSVVGVPAGAAVAVLVTGFVLARDGDLFILPVDASVEVANGQAAIDAETIRLSFLFRRLAVAAPKEIIALLDDCSATPEFSGLRARVSEIPVSVLCLRKKGDLPGAGSVNRVMSAMKEEGLNYKQFANRLRSNSTDGSLDITTSNDLSTSFYFFDPRRFESIDNLCNKIAVGASAVQARAASLAESVEACSIAVRRWPYVSGFRARHNAGLEQQVFQNSMKSCAVTKSREGYKSKYPNGRYIREATTFFDECSPVLRTKPSRSHYHLTPQPPSRANCFIFNGVRRCE</sequence>
<gene>
    <name evidence="2" type="ordered locus">Mchl_1967</name>
</gene>
<dbReference type="EMBL" id="CP001298">
    <property type="protein sequence ID" value="ACK82821.1"/>
    <property type="molecule type" value="Genomic_DNA"/>
</dbReference>
<keyword evidence="1" id="KW-0812">Transmembrane</keyword>
<evidence type="ECO:0000313" key="3">
    <source>
        <dbReference type="Proteomes" id="UP000002385"/>
    </source>
</evidence>
<keyword evidence="1" id="KW-0472">Membrane</keyword>
<reference evidence="2 3" key="2">
    <citation type="journal article" date="2012" name="J. Bacteriol.">
        <title>Complete genome sequences of six strains of the genus Methylobacterium.</title>
        <authorList>
            <person name="Marx C.J."/>
            <person name="Bringel F."/>
            <person name="Chistoserdova L."/>
            <person name="Moulin L."/>
            <person name="Farhan Ul Haque M."/>
            <person name="Fleischman D.E."/>
            <person name="Gruffaz C."/>
            <person name="Jourand P."/>
            <person name="Knief C."/>
            <person name="Lee M.C."/>
            <person name="Muller E.E."/>
            <person name="Nadalig T."/>
            <person name="Peyraud R."/>
            <person name="Roselli S."/>
            <person name="Russ L."/>
            <person name="Goodwin L.A."/>
            <person name="Ivanova N."/>
            <person name="Kyrpides N."/>
            <person name="Lajus A."/>
            <person name="Land M.L."/>
            <person name="Medigue C."/>
            <person name="Mikhailova N."/>
            <person name="Nolan M."/>
            <person name="Woyke T."/>
            <person name="Stolyar S."/>
            <person name="Vorholt J.A."/>
            <person name="Vuilleumier S."/>
        </authorList>
    </citation>
    <scope>NUCLEOTIDE SEQUENCE [LARGE SCALE GENOMIC DNA]</scope>
    <source>
        <strain evidence="3">CM4 / NCIMB 13688</strain>
    </source>
</reference>
<evidence type="ECO:0008006" key="4">
    <source>
        <dbReference type="Google" id="ProtNLM"/>
    </source>
</evidence>
<dbReference type="KEGG" id="mch:Mchl_1967"/>
<dbReference type="RefSeq" id="WP_015950549.1">
    <property type="nucleotide sequence ID" value="NC_011757.1"/>
</dbReference>
<name>B7KW05_METC4</name>
<accession>B7KW05</accession>
<dbReference type="AlphaFoldDB" id="B7KW05"/>
<evidence type="ECO:0000313" key="2">
    <source>
        <dbReference type="EMBL" id="ACK82821.1"/>
    </source>
</evidence>
<proteinExistence type="predicted"/>
<reference evidence="3" key="1">
    <citation type="submission" date="2008-12" db="EMBL/GenBank/DDBJ databases">
        <title>Complete sequence of chromosome of Methylobacterium chloromethanicum CM4.</title>
        <authorList>
            <consortium name="US DOE Joint Genome Institute"/>
            <person name="Lucas S."/>
            <person name="Copeland A."/>
            <person name="Lapidus A."/>
            <person name="Glavina del Rio T."/>
            <person name="Dalin E."/>
            <person name="Tice H."/>
            <person name="Bruce D."/>
            <person name="Goodwin L."/>
            <person name="Pitluck S."/>
            <person name="Chertkov O."/>
            <person name="Brettin T."/>
            <person name="Detter J.C."/>
            <person name="Han C."/>
            <person name="Larimer F."/>
            <person name="Land M."/>
            <person name="Hauser L."/>
            <person name="Kyrpides N."/>
            <person name="Mikhailova N."/>
            <person name="Marx C."/>
            <person name="Richardson P."/>
        </authorList>
    </citation>
    <scope>NUCLEOTIDE SEQUENCE [LARGE SCALE GENOMIC DNA]</scope>
    <source>
        <strain evidence="3">CM4 / NCIMB 13688</strain>
    </source>
</reference>
<evidence type="ECO:0000256" key="1">
    <source>
        <dbReference type="SAM" id="Phobius"/>
    </source>
</evidence>
<feature type="transmembrane region" description="Helical" evidence="1">
    <location>
        <begin position="12"/>
        <end position="31"/>
    </location>
</feature>